<dbReference type="EMBL" id="OZ075127">
    <property type="protein sequence ID" value="CAL4951166.1"/>
    <property type="molecule type" value="Genomic_DNA"/>
</dbReference>
<proteinExistence type="inferred from homology"/>
<comment type="pathway">
    <text evidence="2">Protein modification; protein ubiquitination.</text>
</comment>
<dbReference type="AlphaFoldDB" id="A0ABC8Z2W9"/>
<dbReference type="Proteomes" id="UP001497457">
    <property type="component" value="Chromosome 17b"/>
</dbReference>
<dbReference type="PANTHER" id="PTHR46632">
    <property type="entry name" value="E3 UBIQUITIN-PROTEIN LIGASE SINA-LIKE 4"/>
    <property type="match status" value="1"/>
</dbReference>
<comment type="function">
    <text evidence="10">E3 ubiquitin-protein ligase that mediates ubiquitination and subsequent proteasomal degradation of target proteins. E3 ubiquitin ligases accept ubiquitin from an E2 ubiquitin-conjugating enzyme in the form of a thioester and then directly transfers the ubiquitin to targeted substrates. It probably triggers the ubiquitin-mediated degradation of different substrates.</text>
</comment>
<dbReference type="SUPFAM" id="SSF49599">
    <property type="entry name" value="TRAF domain-like"/>
    <property type="match status" value="1"/>
</dbReference>
<name>A0ABC8Z2W9_9POAL</name>
<evidence type="ECO:0000256" key="11">
    <source>
        <dbReference type="PROSITE-ProRule" id="PRU00455"/>
    </source>
</evidence>
<keyword evidence="7 11" id="KW-0863">Zinc-finger</keyword>
<evidence type="ECO:0000256" key="7">
    <source>
        <dbReference type="ARBA" id="ARBA00022771"/>
    </source>
</evidence>
<keyword evidence="9" id="KW-0862">Zinc</keyword>
<reference evidence="15 16" key="2">
    <citation type="submission" date="2024-10" db="EMBL/GenBank/DDBJ databases">
        <authorList>
            <person name="Ryan C."/>
        </authorList>
    </citation>
    <scope>NUCLEOTIDE SEQUENCE [LARGE SCALE GENOMIC DNA]</scope>
</reference>
<dbReference type="PROSITE" id="PS50089">
    <property type="entry name" value="ZF_RING_2"/>
    <property type="match status" value="1"/>
</dbReference>
<protein>
    <recommendedName>
        <fullName evidence="4">RING-type E3 ubiquitin transferase</fullName>
        <ecNumber evidence="4">2.3.2.27</ecNumber>
    </recommendedName>
</protein>
<evidence type="ECO:0000313" key="15">
    <source>
        <dbReference type="EMBL" id="CAL4951166.1"/>
    </source>
</evidence>
<evidence type="ECO:0000256" key="4">
    <source>
        <dbReference type="ARBA" id="ARBA00012483"/>
    </source>
</evidence>
<evidence type="ECO:0000259" key="13">
    <source>
        <dbReference type="PROSITE" id="PS50089"/>
    </source>
</evidence>
<comment type="catalytic activity">
    <reaction evidence="1">
        <text>S-ubiquitinyl-[E2 ubiquitin-conjugating enzyme]-L-cysteine + [acceptor protein]-L-lysine = [E2 ubiquitin-conjugating enzyme]-L-cysteine + N(6)-ubiquitinyl-[acceptor protein]-L-lysine.</text>
        <dbReference type="EC" id="2.3.2.27"/>
    </reaction>
</comment>
<dbReference type="Pfam" id="PF21361">
    <property type="entry name" value="Sina_ZnF"/>
    <property type="match status" value="1"/>
</dbReference>
<accession>A0ABC8Z2W9</accession>
<evidence type="ECO:0000256" key="2">
    <source>
        <dbReference type="ARBA" id="ARBA00004906"/>
    </source>
</evidence>
<feature type="compositionally biased region" description="Gly residues" evidence="12">
    <location>
        <begin position="37"/>
        <end position="57"/>
    </location>
</feature>
<feature type="domain" description="RING-type" evidence="13">
    <location>
        <begin position="80"/>
        <end position="115"/>
    </location>
</feature>
<gene>
    <name evidence="15" type="ORF">URODEC1_LOCUS38783</name>
</gene>
<reference evidence="16" key="1">
    <citation type="submission" date="2024-06" db="EMBL/GenBank/DDBJ databases">
        <authorList>
            <person name="Ryan C."/>
        </authorList>
    </citation>
    <scope>NUCLEOTIDE SEQUENCE [LARGE SCALE GENOMIC DNA]</scope>
</reference>
<keyword evidence="8" id="KW-0833">Ubl conjugation pathway</keyword>
<keyword evidence="5" id="KW-0808">Transferase</keyword>
<dbReference type="InterPro" id="IPR013083">
    <property type="entry name" value="Znf_RING/FYVE/PHD"/>
</dbReference>
<evidence type="ECO:0000256" key="3">
    <source>
        <dbReference type="ARBA" id="ARBA00009119"/>
    </source>
</evidence>
<dbReference type="EC" id="2.3.2.27" evidence="4"/>
<organism evidence="15 16">
    <name type="scientific">Urochloa decumbens</name>
    <dbReference type="NCBI Taxonomy" id="240449"/>
    <lineage>
        <taxon>Eukaryota</taxon>
        <taxon>Viridiplantae</taxon>
        <taxon>Streptophyta</taxon>
        <taxon>Embryophyta</taxon>
        <taxon>Tracheophyta</taxon>
        <taxon>Spermatophyta</taxon>
        <taxon>Magnoliopsida</taxon>
        <taxon>Liliopsida</taxon>
        <taxon>Poales</taxon>
        <taxon>Poaceae</taxon>
        <taxon>PACMAD clade</taxon>
        <taxon>Panicoideae</taxon>
        <taxon>Panicodae</taxon>
        <taxon>Paniceae</taxon>
        <taxon>Melinidinae</taxon>
        <taxon>Urochloa</taxon>
    </lineage>
</organism>
<feature type="domain" description="SIAH-type" evidence="14">
    <location>
        <begin position="133"/>
        <end position="191"/>
    </location>
</feature>
<evidence type="ECO:0000256" key="8">
    <source>
        <dbReference type="ARBA" id="ARBA00022786"/>
    </source>
</evidence>
<dbReference type="GO" id="GO:0061630">
    <property type="term" value="F:ubiquitin protein ligase activity"/>
    <property type="evidence" value="ECO:0007669"/>
    <property type="project" value="UniProtKB-EC"/>
</dbReference>
<evidence type="ECO:0000256" key="5">
    <source>
        <dbReference type="ARBA" id="ARBA00022679"/>
    </source>
</evidence>
<evidence type="ECO:0000313" key="16">
    <source>
        <dbReference type="Proteomes" id="UP001497457"/>
    </source>
</evidence>
<dbReference type="InterPro" id="IPR013010">
    <property type="entry name" value="Znf_SIAH"/>
</dbReference>
<dbReference type="InterPro" id="IPR049548">
    <property type="entry name" value="Sina-like_RING"/>
</dbReference>
<evidence type="ECO:0000256" key="12">
    <source>
        <dbReference type="SAM" id="MobiDB-lite"/>
    </source>
</evidence>
<sequence length="322" mass="35517">MSRRRRGLSSAEEEGDRAKTASPRYYKRRVQMRAETVGGGGEGEGQDGKGGGGGGEAAGEAGRQQNHEILVKMDARLLGCTICFNPLRPPIYQCEGGHAVCFQCRGKLRNTCPICYKGIGFCRCLAHEQVVDGVKVPCSNANYGCNQFIRYYEKEKHEKTCVHAPCFCLEDGCSFNGSTGSLLSHFVAEHKWSLTNFHYDKAQRISIPQHHRFTLLVGEDQSMFLVANTLTPIGNALATVCIRPHESSGPCYSCKISAVHCAESYSRRYVFQMDPHVGSSSLHDGVQLGSFFLLVPPELVDESTDELIINICFQKIKCAVNH</sequence>
<evidence type="ECO:0000256" key="1">
    <source>
        <dbReference type="ARBA" id="ARBA00000900"/>
    </source>
</evidence>
<dbReference type="CDD" id="cd16571">
    <property type="entry name" value="RING-HC_SIAHs"/>
    <property type="match status" value="1"/>
</dbReference>
<dbReference type="InterPro" id="IPR001841">
    <property type="entry name" value="Znf_RING"/>
</dbReference>
<dbReference type="GO" id="GO:0008270">
    <property type="term" value="F:zinc ion binding"/>
    <property type="evidence" value="ECO:0007669"/>
    <property type="project" value="UniProtKB-KW"/>
</dbReference>
<dbReference type="Gene3D" id="3.30.40.10">
    <property type="entry name" value="Zinc/RING finger domain, C3HC4 (zinc finger)"/>
    <property type="match status" value="1"/>
</dbReference>
<keyword evidence="16" id="KW-1185">Reference proteome</keyword>
<comment type="similarity">
    <text evidence="3">Belongs to the SINA (Seven in absentia) family.</text>
</comment>
<feature type="region of interest" description="Disordered" evidence="12">
    <location>
        <begin position="1"/>
        <end position="62"/>
    </location>
</feature>
<evidence type="ECO:0000259" key="14">
    <source>
        <dbReference type="PROSITE" id="PS51081"/>
    </source>
</evidence>
<dbReference type="Pfam" id="PF21362">
    <property type="entry name" value="Sina_RING"/>
    <property type="match status" value="1"/>
</dbReference>
<evidence type="ECO:0000256" key="6">
    <source>
        <dbReference type="ARBA" id="ARBA00022723"/>
    </source>
</evidence>
<dbReference type="PROSITE" id="PS51081">
    <property type="entry name" value="ZF_SIAH"/>
    <property type="match status" value="1"/>
</dbReference>
<keyword evidence="6" id="KW-0479">Metal-binding</keyword>
<dbReference type="PANTHER" id="PTHR46632:SF36">
    <property type="entry name" value="SIAH-TYPE DOMAIN-CONTAINING PROTEIN"/>
    <property type="match status" value="1"/>
</dbReference>
<evidence type="ECO:0000256" key="9">
    <source>
        <dbReference type="ARBA" id="ARBA00022833"/>
    </source>
</evidence>
<evidence type="ECO:0000256" key="10">
    <source>
        <dbReference type="ARBA" id="ARBA00024004"/>
    </source>
</evidence>
<dbReference type="InterPro" id="IPR044286">
    <property type="entry name" value="SINL_plant"/>
</dbReference>